<evidence type="ECO:0000313" key="5">
    <source>
        <dbReference type="EMBL" id="KPI45686.1"/>
    </source>
</evidence>
<dbReference type="GO" id="GO:0006406">
    <property type="term" value="P:mRNA export from nucleus"/>
    <property type="evidence" value="ECO:0007669"/>
    <property type="project" value="TreeGrafter"/>
</dbReference>
<keyword evidence="3" id="KW-0539">Nucleus</keyword>
<dbReference type="STRING" id="1664694.A0A0N1P2K2"/>
<evidence type="ECO:0000256" key="1">
    <source>
        <dbReference type="ARBA" id="ARBA00004123"/>
    </source>
</evidence>
<dbReference type="GO" id="GO:0003729">
    <property type="term" value="F:mRNA binding"/>
    <property type="evidence" value="ECO:0007669"/>
    <property type="project" value="TreeGrafter"/>
</dbReference>
<accession>A0A0N1P2K2</accession>
<feature type="coiled-coil region" evidence="4">
    <location>
        <begin position="151"/>
        <end position="196"/>
    </location>
</feature>
<dbReference type="RefSeq" id="XP_018005649.1">
    <property type="nucleotide sequence ID" value="XM_018143382.1"/>
</dbReference>
<comment type="caution">
    <text evidence="5">The sequence shown here is derived from an EMBL/GenBank/DDBJ whole genome shotgun (WGS) entry which is preliminary data.</text>
</comment>
<evidence type="ECO:0000256" key="4">
    <source>
        <dbReference type="SAM" id="Coils"/>
    </source>
</evidence>
<evidence type="ECO:0000313" key="6">
    <source>
        <dbReference type="Proteomes" id="UP000038010"/>
    </source>
</evidence>
<evidence type="ECO:0000256" key="3">
    <source>
        <dbReference type="ARBA" id="ARBA00023242"/>
    </source>
</evidence>
<dbReference type="PANTHER" id="PTHR13375">
    <property type="entry name" value="FMS INTERACTING PROTEIN"/>
    <property type="match status" value="1"/>
</dbReference>
<dbReference type="EMBL" id="LFJN01000001">
    <property type="protein sequence ID" value="KPI45686.1"/>
    <property type="molecule type" value="Genomic_DNA"/>
</dbReference>
<gene>
    <name evidence="5" type="ORF">AB675_333</name>
</gene>
<proteinExistence type="inferred from homology"/>
<protein>
    <submittedName>
        <fullName evidence="5">Putative THOC5 family protein</fullName>
    </submittedName>
</protein>
<dbReference type="PANTHER" id="PTHR13375:SF3">
    <property type="entry name" value="THO COMPLEX SUBUNIT 5 HOMOLOG"/>
    <property type="match status" value="1"/>
</dbReference>
<evidence type="ECO:0000256" key="2">
    <source>
        <dbReference type="ARBA" id="ARBA00008044"/>
    </source>
</evidence>
<sequence>MAVDTVVVDPSLQPLLKTTNAALAQTQAILDWIEDNATSSEPLADLQHELAKKQKLLHVYLAKLRGLHRQSVFGVRTTKQQTAEARQDLDRLLLQLQNLYYEQKHLLGEISACEDYDHSYMRLPLISHDEYLALFPDQAGLSDEELMPRRIEHEKQEREKMEEERLRLVKIKDELLKENTRRKDELKKMDEKLEAMIDGMLPLQEALAKDL</sequence>
<comment type="similarity">
    <text evidence="2">Belongs to the THOC5 family.</text>
</comment>
<keyword evidence="4" id="KW-0175">Coiled coil</keyword>
<dbReference type="Pfam" id="PF09766">
    <property type="entry name" value="FmiP_Thoc5"/>
    <property type="match status" value="1"/>
</dbReference>
<dbReference type="GO" id="GO:0000445">
    <property type="term" value="C:THO complex part of transcription export complex"/>
    <property type="evidence" value="ECO:0007669"/>
    <property type="project" value="TreeGrafter"/>
</dbReference>
<reference evidence="5 6" key="1">
    <citation type="submission" date="2015-06" db="EMBL/GenBank/DDBJ databases">
        <title>Draft genome of the ant-associated black yeast Phialophora attae CBS 131958.</title>
        <authorList>
            <person name="Moreno L.F."/>
            <person name="Stielow B.J."/>
            <person name="de Hoog S."/>
            <person name="Vicente V.A."/>
            <person name="Weiss V.A."/>
            <person name="de Vries M."/>
            <person name="Cruz L.M."/>
            <person name="Souza E.M."/>
        </authorList>
    </citation>
    <scope>NUCLEOTIDE SEQUENCE [LARGE SCALE GENOMIC DNA]</scope>
    <source>
        <strain evidence="5 6">CBS 131958</strain>
    </source>
</reference>
<dbReference type="OrthoDB" id="20582at2759"/>
<organism evidence="5 6">
    <name type="scientific">Cyphellophora attinorum</name>
    <dbReference type="NCBI Taxonomy" id="1664694"/>
    <lineage>
        <taxon>Eukaryota</taxon>
        <taxon>Fungi</taxon>
        <taxon>Dikarya</taxon>
        <taxon>Ascomycota</taxon>
        <taxon>Pezizomycotina</taxon>
        <taxon>Eurotiomycetes</taxon>
        <taxon>Chaetothyriomycetidae</taxon>
        <taxon>Chaetothyriales</taxon>
        <taxon>Cyphellophoraceae</taxon>
        <taxon>Cyphellophora</taxon>
    </lineage>
</organism>
<keyword evidence="6" id="KW-1185">Reference proteome</keyword>
<comment type="subcellular location">
    <subcellularLocation>
        <location evidence="1">Nucleus</location>
    </subcellularLocation>
</comment>
<name>A0A0N1P2K2_9EURO</name>
<dbReference type="GeneID" id="28735251"/>
<dbReference type="VEuPathDB" id="FungiDB:AB675_333"/>
<dbReference type="InterPro" id="IPR019163">
    <property type="entry name" value="THO_Thoc5"/>
</dbReference>
<dbReference type="AlphaFoldDB" id="A0A0N1P2K2"/>
<dbReference type="Proteomes" id="UP000038010">
    <property type="component" value="Unassembled WGS sequence"/>
</dbReference>